<evidence type="ECO:0000313" key="3">
    <source>
        <dbReference type="Proteomes" id="UP000473325"/>
    </source>
</evidence>
<dbReference type="SUPFAM" id="SSF53335">
    <property type="entry name" value="S-adenosyl-L-methionine-dependent methyltransferases"/>
    <property type="match status" value="1"/>
</dbReference>
<name>A0A6L7F404_9ACTN</name>
<dbReference type="Gene3D" id="3.40.50.150">
    <property type="entry name" value="Vaccinia Virus protein VP39"/>
    <property type="match status" value="1"/>
</dbReference>
<accession>A0A6L7F404</accession>
<keyword evidence="3" id="KW-1185">Reference proteome</keyword>
<dbReference type="CDD" id="cd02440">
    <property type="entry name" value="AdoMet_MTases"/>
    <property type="match status" value="1"/>
</dbReference>
<dbReference type="GO" id="GO:0008757">
    <property type="term" value="F:S-adenosylmethionine-dependent methyltransferase activity"/>
    <property type="evidence" value="ECO:0007669"/>
    <property type="project" value="InterPro"/>
</dbReference>
<dbReference type="InterPro" id="IPR029063">
    <property type="entry name" value="SAM-dependent_MTases_sf"/>
</dbReference>
<feature type="domain" description="Methyltransferase type 11" evidence="1">
    <location>
        <begin position="54"/>
        <end position="146"/>
    </location>
</feature>
<keyword evidence="2" id="KW-0808">Transferase</keyword>
<dbReference type="InterPro" id="IPR013216">
    <property type="entry name" value="Methyltransf_11"/>
</dbReference>
<dbReference type="Pfam" id="PF08241">
    <property type="entry name" value="Methyltransf_11"/>
    <property type="match status" value="1"/>
</dbReference>
<keyword evidence="2" id="KW-0489">Methyltransferase</keyword>
<proteinExistence type="predicted"/>
<protein>
    <submittedName>
        <fullName evidence="2">Methyltransferase domain-containing protein</fullName>
    </submittedName>
</protein>
<evidence type="ECO:0000313" key="2">
    <source>
        <dbReference type="EMBL" id="MXG91980.1"/>
    </source>
</evidence>
<evidence type="ECO:0000259" key="1">
    <source>
        <dbReference type="Pfam" id="PF08241"/>
    </source>
</evidence>
<dbReference type="AlphaFoldDB" id="A0A6L7F404"/>
<comment type="caution">
    <text evidence="2">The sequence shown here is derived from an EMBL/GenBank/DDBJ whole genome shotgun (WGS) entry which is preliminary data.</text>
</comment>
<dbReference type="PANTHER" id="PTHR43861">
    <property type="entry name" value="TRANS-ACONITATE 2-METHYLTRANSFERASE-RELATED"/>
    <property type="match status" value="1"/>
</dbReference>
<gene>
    <name evidence="2" type="ORF">GRQ65_20770</name>
</gene>
<reference evidence="2 3" key="1">
    <citation type="submission" date="2019-12" db="EMBL/GenBank/DDBJ databases">
        <authorList>
            <person name="Kun Z."/>
        </authorList>
    </citation>
    <scope>NUCLEOTIDE SEQUENCE [LARGE SCALE GENOMIC DNA]</scope>
    <source>
        <strain evidence="2 3">YIM 123512</strain>
    </source>
</reference>
<organism evidence="2 3">
    <name type="scientific">Nocardioides flavescens</name>
    <dbReference type="NCBI Taxonomy" id="2691959"/>
    <lineage>
        <taxon>Bacteria</taxon>
        <taxon>Bacillati</taxon>
        <taxon>Actinomycetota</taxon>
        <taxon>Actinomycetes</taxon>
        <taxon>Propionibacteriales</taxon>
        <taxon>Nocardioidaceae</taxon>
        <taxon>Nocardioides</taxon>
    </lineage>
</organism>
<dbReference type="EMBL" id="WUEK01000016">
    <property type="protein sequence ID" value="MXG91980.1"/>
    <property type="molecule type" value="Genomic_DNA"/>
</dbReference>
<dbReference type="GO" id="GO:0032259">
    <property type="term" value="P:methylation"/>
    <property type="evidence" value="ECO:0007669"/>
    <property type="project" value="UniProtKB-KW"/>
</dbReference>
<sequence>MAYARPVSTPASWDALAARYDEADDHGLGDPAVRAAWRELLTGLLPPAPARVADLGCGTGTLTLLLAEAGHRVDGVDFSPAMVRRARAKLAGRTGVTVERGDAADPPLVPSYDVVLCRHVLWALPDPAAALRRWVGLLAPTGRLVLVEGDWHTGAGLRASETVALVERAGCTAELHPLSERAELWGGPVPDERYAVVGRPAQLPKSR</sequence>
<dbReference type="Proteomes" id="UP000473325">
    <property type="component" value="Unassembled WGS sequence"/>
</dbReference>